<evidence type="ECO:0000259" key="1">
    <source>
        <dbReference type="Pfam" id="PF04993"/>
    </source>
</evidence>
<evidence type="ECO:0000313" key="2">
    <source>
        <dbReference type="EMBL" id="SDD67078.1"/>
    </source>
</evidence>
<dbReference type="Proteomes" id="UP000198546">
    <property type="component" value="Chromosome i"/>
</dbReference>
<name>A0A1G6WMK4_9ACTN</name>
<proteinExistence type="predicted"/>
<keyword evidence="3" id="KW-1185">Reference proteome</keyword>
<dbReference type="AlphaFoldDB" id="A0A1G6WMK4"/>
<organism evidence="2 3">
    <name type="scientific">Auraticoccus monumenti</name>
    <dbReference type="NCBI Taxonomy" id="675864"/>
    <lineage>
        <taxon>Bacteria</taxon>
        <taxon>Bacillati</taxon>
        <taxon>Actinomycetota</taxon>
        <taxon>Actinomycetes</taxon>
        <taxon>Propionibacteriales</taxon>
        <taxon>Propionibacteriaceae</taxon>
        <taxon>Auraticoccus</taxon>
    </lineage>
</organism>
<evidence type="ECO:0000313" key="3">
    <source>
        <dbReference type="Proteomes" id="UP000198546"/>
    </source>
</evidence>
<dbReference type="RefSeq" id="WP_231946546.1">
    <property type="nucleotide sequence ID" value="NZ_LT629688.1"/>
</dbReference>
<dbReference type="Gene3D" id="3.30.1460.30">
    <property type="entry name" value="YgaC/TfoX-N like chaperone"/>
    <property type="match status" value="1"/>
</dbReference>
<dbReference type="InterPro" id="IPR007076">
    <property type="entry name" value="TfoX_N"/>
</dbReference>
<dbReference type="Pfam" id="PF04993">
    <property type="entry name" value="TfoX_N"/>
    <property type="match status" value="1"/>
</dbReference>
<feature type="domain" description="TfoX N-terminal" evidence="1">
    <location>
        <begin position="30"/>
        <end position="113"/>
    </location>
</feature>
<accession>A0A1G6WMK4</accession>
<dbReference type="EMBL" id="LT629688">
    <property type="protein sequence ID" value="SDD67078.1"/>
    <property type="molecule type" value="Genomic_DNA"/>
</dbReference>
<dbReference type="STRING" id="675864.SAMN04489747_1485"/>
<dbReference type="SUPFAM" id="SSF159894">
    <property type="entry name" value="YgaC/TfoX-N like"/>
    <property type="match status" value="1"/>
</dbReference>
<protein>
    <submittedName>
        <fullName evidence="2">TfoX N-terminal domain-containing protein</fullName>
    </submittedName>
</protein>
<reference evidence="2 3" key="1">
    <citation type="submission" date="2016-10" db="EMBL/GenBank/DDBJ databases">
        <authorList>
            <person name="de Groot N.N."/>
        </authorList>
    </citation>
    <scope>NUCLEOTIDE SEQUENCE [LARGE SCALE GENOMIC DNA]</scope>
    <source>
        <strain evidence="2 3">MON 2.2</strain>
    </source>
</reference>
<sequence length="122" mass="13115">MTDPVHPTSTGPGAQDVLAQRVRDLVPAGREVREVRMFGGLSFMVDERMAVAAGRDGSLLVRTDAGRHEELLGRGAQPATMGPDRPMGRGWLTVPAPLVDDDRELGFWIQVGIDSRDAPASP</sequence>
<gene>
    <name evidence="2" type="ORF">SAMN04489747_1485</name>
</gene>